<dbReference type="Gene3D" id="1.10.10.60">
    <property type="entry name" value="Homeodomain-like"/>
    <property type="match status" value="2"/>
</dbReference>
<evidence type="ECO:0000313" key="9">
    <source>
        <dbReference type="Proteomes" id="UP000003240"/>
    </source>
</evidence>
<dbReference type="SMART" id="SM00342">
    <property type="entry name" value="HTH_ARAC"/>
    <property type="match status" value="1"/>
</dbReference>
<evidence type="ECO:0000259" key="5">
    <source>
        <dbReference type="PROSITE" id="PS01124"/>
    </source>
</evidence>
<keyword evidence="4" id="KW-0597">Phosphoprotein</keyword>
<sequence>MYSLMIAEDEQLERQALRFIVGKHCPDIQIVGETGDGADAVQIASEQAPDIILMDVRMPEINGLEAAKNIRAILPDTMIIMLTAFDEFSYAKQALAFGAMDYLLKPLKPADLVRTLQATAAKVQEIRQKRQEEARLRHSLQEALPVIQMSFVYDLVFREIQDLPHLKERAAFLGLKADAGVVMAVDIDNFYQVSHRESELRKQLIKQNVFRQIVAVTGGSALVTPFGSDSVIVLLSSMMPASPDLGKEAVLPVAAQIRDAVSRNQGISITIGIGRWYQDLRHMHKSYLEAVHAQRQRFFLGDNQIIHVDDVPHPETGPFYYPFHYERVMMDKVRCGDRKQAKEALRQLLKELLASQAGMEAVKACMLELLIVLSRSAVEGGANLEQLTLLNVDRINQLTRCSSGEQMHYWMLDSLDRFLDNMLENRNSMNVRLVNRASEYIRQNCQRNVSLEEVAKLVHLSPFYFSRLFKQEKGCNFVDFLTRMRVDKAKRMLQNAEHTIVRIAAASGYQDASYFCRVFRQEVGMTPTQYRSQLLCQGSQETTKGDC</sequence>
<name>F7NH29_9FIRM</name>
<dbReference type="RefSeq" id="WP_004573193.1">
    <property type="nucleotide sequence ID" value="NZ_AFGF01000050.1"/>
</dbReference>
<feature type="modified residue" description="4-aspartylphosphate" evidence="4">
    <location>
        <position position="55"/>
    </location>
</feature>
<accession>F7NH29</accession>
<dbReference type="AlphaFoldDB" id="F7NH29"/>
<evidence type="ECO:0000313" key="8">
    <source>
        <dbReference type="EMBL" id="EGO64760.1"/>
    </source>
</evidence>
<dbReference type="Pfam" id="PF17853">
    <property type="entry name" value="GGDEF_2"/>
    <property type="match status" value="1"/>
</dbReference>
<evidence type="ECO:0000259" key="7">
    <source>
        <dbReference type="PROSITE" id="PS50887"/>
    </source>
</evidence>
<evidence type="ECO:0000256" key="2">
    <source>
        <dbReference type="ARBA" id="ARBA00023125"/>
    </source>
</evidence>
<evidence type="ECO:0000256" key="1">
    <source>
        <dbReference type="ARBA" id="ARBA00023015"/>
    </source>
</evidence>
<keyword evidence="2" id="KW-0238">DNA-binding</keyword>
<dbReference type="eggNOG" id="COG4753">
    <property type="taxonomic scope" value="Bacteria"/>
</dbReference>
<dbReference type="Proteomes" id="UP000003240">
    <property type="component" value="Unassembled WGS sequence"/>
</dbReference>
<dbReference type="SUPFAM" id="SSF52172">
    <property type="entry name" value="CheY-like"/>
    <property type="match status" value="1"/>
</dbReference>
<dbReference type="PROSITE" id="PS50887">
    <property type="entry name" value="GGDEF"/>
    <property type="match status" value="1"/>
</dbReference>
<feature type="domain" description="HTH araC/xylS-type" evidence="5">
    <location>
        <begin position="435"/>
        <end position="533"/>
    </location>
</feature>
<keyword evidence="1" id="KW-0805">Transcription regulation</keyword>
<dbReference type="PANTHER" id="PTHR43280:SF10">
    <property type="entry name" value="REGULATORY PROTEIN POCR"/>
    <property type="match status" value="1"/>
</dbReference>
<organism evidence="8 9">
    <name type="scientific">Acetonema longum DSM 6540</name>
    <dbReference type="NCBI Taxonomy" id="1009370"/>
    <lineage>
        <taxon>Bacteria</taxon>
        <taxon>Bacillati</taxon>
        <taxon>Bacillota</taxon>
        <taxon>Negativicutes</taxon>
        <taxon>Acetonemataceae</taxon>
        <taxon>Acetonema</taxon>
    </lineage>
</organism>
<feature type="domain" description="GGDEF" evidence="7">
    <location>
        <begin position="178"/>
        <end position="310"/>
    </location>
</feature>
<dbReference type="PRINTS" id="PR00032">
    <property type="entry name" value="HTHARAC"/>
</dbReference>
<dbReference type="PROSITE" id="PS50110">
    <property type="entry name" value="RESPONSE_REGULATORY"/>
    <property type="match status" value="1"/>
</dbReference>
<proteinExistence type="predicted"/>
<dbReference type="InterPro" id="IPR001789">
    <property type="entry name" value="Sig_transdc_resp-reg_receiver"/>
</dbReference>
<dbReference type="PANTHER" id="PTHR43280">
    <property type="entry name" value="ARAC-FAMILY TRANSCRIPTIONAL REGULATOR"/>
    <property type="match status" value="1"/>
</dbReference>
<keyword evidence="9" id="KW-1185">Reference proteome</keyword>
<dbReference type="Pfam" id="PF12833">
    <property type="entry name" value="HTH_18"/>
    <property type="match status" value="1"/>
</dbReference>
<dbReference type="InterPro" id="IPR009057">
    <property type="entry name" value="Homeodomain-like_sf"/>
</dbReference>
<dbReference type="Gene3D" id="3.40.50.2300">
    <property type="match status" value="1"/>
</dbReference>
<dbReference type="SUPFAM" id="SSF46689">
    <property type="entry name" value="Homeodomain-like"/>
    <property type="match status" value="2"/>
</dbReference>
<dbReference type="InterPro" id="IPR020449">
    <property type="entry name" value="Tscrpt_reg_AraC-type_HTH"/>
</dbReference>
<dbReference type="InterPro" id="IPR011006">
    <property type="entry name" value="CheY-like_superfamily"/>
</dbReference>
<dbReference type="PROSITE" id="PS01124">
    <property type="entry name" value="HTH_ARAC_FAMILY_2"/>
    <property type="match status" value="1"/>
</dbReference>
<feature type="domain" description="Response regulatory" evidence="6">
    <location>
        <begin position="3"/>
        <end position="120"/>
    </location>
</feature>
<evidence type="ECO:0000256" key="3">
    <source>
        <dbReference type="ARBA" id="ARBA00023163"/>
    </source>
</evidence>
<dbReference type="EMBL" id="AFGF01000050">
    <property type="protein sequence ID" value="EGO64760.1"/>
    <property type="molecule type" value="Genomic_DNA"/>
</dbReference>
<reference evidence="8 9" key="1">
    <citation type="journal article" date="2011" name="EMBO J.">
        <title>Structural diversity of bacterial flagellar motors.</title>
        <authorList>
            <person name="Chen S."/>
            <person name="Beeby M."/>
            <person name="Murphy G.E."/>
            <person name="Leadbetter J.R."/>
            <person name="Hendrixson D.R."/>
            <person name="Briegel A."/>
            <person name="Li Z."/>
            <person name="Shi J."/>
            <person name="Tocheva E.I."/>
            <person name="Muller A."/>
            <person name="Dobro M.J."/>
            <person name="Jensen G.J."/>
        </authorList>
    </citation>
    <scope>NUCLEOTIDE SEQUENCE [LARGE SCALE GENOMIC DNA]</scope>
    <source>
        <strain evidence="8 9">DSM 6540</strain>
    </source>
</reference>
<dbReference type="SMART" id="SM00448">
    <property type="entry name" value="REC"/>
    <property type="match status" value="1"/>
</dbReference>
<dbReference type="InterPro" id="IPR018060">
    <property type="entry name" value="HTH_AraC"/>
</dbReference>
<dbReference type="STRING" id="1009370.ALO_06863"/>
<dbReference type="PROSITE" id="PS00041">
    <property type="entry name" value="HTH_ARAC_FAMILY_1"/>
    <property type="match status" value="1"/>
</dbReference>
<protein>
    <submittedName>
        <fullName evidence="8">Two component AraC family transcriptional regulator</fullName>
    </submittedName>
</protein>
<dbReference type="InterPro" id="IPR041522">
    <property type="entry name" value="CdaR_GGDEF"/>
</dbReference>
<evidence type="ECO:0000259" key="6">
    <source>
        <dbReference type="PROSITE" id="PS50110"/>
    </source>
</evidence>
<dbReference type="InterPro" id="IPR018062">
    <property type="entry name" value="HTH_AraC-typ_CS"/>
</dbReference>
<evidence type="ECO:0000256" key="4">
    <source>
        <dbReference type="PROSITE-ProRule" id="PRU00169"/>
    </source>
</evidence>
<gene>
    <name evidence="8" type="ORF">ALO_06863</name>
</gene>
<dbReference type="CDD" id="cd17536">
    <property type="entry name" value="REC_YesN-like"/>
    <property type="match status" value="1"/>
</dbReference>
<dbReference type="OrthoDB" id="324626at2"/>
<dbReference type="GO" id="GO:0043565">
    <property type="term" value="F:sequence-specific DNA binding"/>
    <property type="evidence" value="ECO:0007669"/>
    <property type="project" value="InterPro"/>
</dbReference>
<dbReference type="eggNOG" id="COG2207">
    <property type="taxonomic scope" value="Bacteria"/>
</dbReference>
<comment type="caution">
    <text evidence="8">The sequence shown here is derived from an EMBL/GenBank/DDBJ whole genome shotgun (WGS) entry which is preliminary data.</text>
</comment>
<dbReference type="GO" id="GO:0000160">
    <property type="term" value="P:phosphorelay signal transduction system"/>
    <property type="evidence" value="ECO:0007669"/>
    <property type="project" value="InterPro"/>
</dbReference>
<dbReference type="GO" id="GO:0003700">
    <property type="term" value="F:DNA-binding transcription factor activity"/>
    <property type="evidence" value="ECO:0007669"/>
    <property type="project" value="InterPro"/>
</dbReference>
<dbReference type="Pfam" id="PF00072">
    <property type="entry name" value="Response_reg"/>
    <property type="match status" value="1"/>
</dbReference>
<keyword evidence="3" id="KW-0804">Transcription</keyword>
<dbReference type="InterPro" id="IPR000160">
    <property type="entry name" value="GGDEF_dom"/>
</dbReference>